<dbReference type="PANTHER" id="PTHR37984">
    <property type="entry name" value="PROTEIN CBG26694"/>
    <property type="match status" value="1"/>
</dbReference>
<gene>
    <name evidence="2" type="ORF">PR048_008783</name>
</gene>
<dbReference type="Proteomes" id="UP001159363">
    <property type="component" value="Chromosome 3"/>
</dbReference>
<feature type="compositionally biased region" description="Pro residues" evidence="1">
    <location>
        <begin position="370"/>
        <end position="379"/>
    </location>
</feature>
<comment type="caution">
    <text evidence="2">The sequence shown here is derived from an EMBL/GenBank/DDBJ whole genome shotgun (WGS) entry which is preliminary data.</text>
</comment>
<protein>
    <recommendedName>
        <fullName evidence="4">Integrase catalytic domain-containing protein</fullName>
    </recommendedName>
</protein>
<dbReference type="InterPro" id="IPR050951">
    <property type="entry name" value="Retrovirus_Pol_polyprotein"/>
</dbReference>
<organism evidence="2 3">
    <name type="scientific">Dryococelus australis</name>
    <dbReference type="NCBI Taxonomy" id="614101"/>
    <lineage>
        <taxon>Eukaryota</taxon>
        <taxon>Metazoa</taxon>
        <taxon>Ecdysozoa</taxon>
        <taxon>Arthropoda</taxon>
        <taxon>Hexapoda</taxon>
        <taxon>Insecta</taxon>
        <taxon>Pterygota</taxon>
        <taxon>Neoptera</taxon>
        <taxon>Polyneoptera</taxon>
        <taxon>Phasmatodea</taxon>
        <taxon>Verophasmatodea</taxon>
        <taxon>Anareolatae</taxon>
        <taxon>Phasmatidae</taxon>
        <taxon>Eurycanthinae</taxon>
        <taxon>Dryococelus</taxon>
    </lineage>
</organism>
<evidence type="ECO:0000256" key="1">
    <source>
        <dbReference type="SAM" id="MobiDB-lite"/>
    </source>
</evidence>
<dbReference type="Gene3D" id="3.30.420.10">
    <property type="entry name" value="Ribonuclease H-like superfamily/Ribonuclease H"/>
    <property type="match status" value="1"/>
</dbReference>
<feature type="region of interest" description="Disordered" evidence="1">
    <location>
        <begin position="345"/>
        <end position="379"/>
    </location>
</feature>
<name>A0ABQ9HZ45_9NEOP</name>
<dbReference type="EMBL" id="JARBHB010000003">
    <property type="protein sequence ID" value="KAJ8889285.1"/>
    <property type="molecule type" value="Genomic_DNA"/>
</dbReference>
<proteinExistence type="predicted"/>
<sequence>MHCRESCDIAEEELFVKAVIREFPFSDVGLQNIKEVQETDKEFQALMDCILQEFSSKHSQFWQFRGQLAYNRGFIVKGSCMFIPNYVQTYLESVWWPNYITEVKRLVKNCRQCLEQRTQRAEPLQQTTLPGRLWLLIGMDIFELTSMHYLVVQDYFSRFLEVMKLDRLSSEVVILRFTAEAFQQFTKEYGFTNVISSPKSPQSNGETESAVKIAKRILSKVTVPNLGLLAYRASPLGSDGSKRDYDARNGAYELDPLHQGAHVRITDLCRYGRVLQPANWFRLYMVATEARNVHRNRKQLVGVRETKADGRMRRPAQGKSMGMVLESHGMQQAVGTRAELYQLLRPVEEKKVSPKPGSEETAAQQSSPTPQRPQFPGSP</sequence>
<dbReference type="InterPro" id="IPR012337">
    <property type="entry name" value="RNaseH-like_sf"/>
</dbReference>
<evidence type="ECO:0008006" key="4">
    <source>
        <dbReference type="Google" id="ProtNLM"/>
    </source>
</evidence>
<dbReference type="PANTHER" id="PTHR37984:SF9">
    <property type="entry name" value="INTEGRASE CATALYTIC DOMAIN-CONTAINING PROTEIN"/>
    <property type="match status" value="1"/>
</dbReference>
<reference evidence="2 3" key="1">
    <citation type="submission" date="2023-02" db="EMBL/GenBank/DDBJ databases">
        <title>LHISI_Scaffold_Assembly.</title>
        <authorList>
            <person name="Stuart O.P."/>
            <person name="Cleave R."/>
            <person name="Magrath M.J.L."/>
            <person name="Mikheyev A.S."/>
        </authorList>
    </citation>
    <scope>NUCLEOTIDE SEQUENCE [LARGE SCALE GENOMIC DNA]</scope>
    <source>
        <strain evidence="2">Daus_M_001</strain>
        <tissue evidence="2">Leg muscle</tissue>
    </source>
</reference>
<evidence type="ECO:0000313" key="2">
    <source>
        <dbReference type="EMBL" id="KAJ8889285.1"/>
    </source>
</evidence>
<dbReference type="SUPFAM" id="SSF53098">
    <property type="entry name" value="Ribonuclease H-like"/>
    <property type="match status" value="1"/>
</dbReference>
<dbReference type="InterPro" id="IPR036397">
    <property type="entry name" value="RNaseH_sf"/>
</dbReference>
<evidence type="ECO:0000313" key="3">
    <source>
        <dbReference type="Proteomes" id="UP001159363"/>
    </source>
</evidence>
<keyword evidence="3" id="KW-1185">Reference proteome</keyword>
<accession>A0ABQ9HZ45</accession>